<dbReference type="Gene3D" id="4.10.410.40">
    <property type="match status" value="1"/>
</dbReference>
<evidence type="ECO:0008006" key="3">
    <source>
        <dbReference type="Google" id="ProtNLM"/>
    </source>
</evidence>
<organism evidence="1 2">
    <name type="scientific">Xenorhabdus bovienii str. oregonense</name>
    <dbReference type="NCBI Taxonomy" id="1398202"/>
    <lineage>
        <taxon>Bacteria</taxon>
        <taxon>Pseudomonadati</taxon>
        <taxon>Pseudomonadota</taxon>
        <taxon>Gammaproteobacteria</taxon>
        <taxon>Enterobacterales</taxon>
        <taxon>Morganellaceae</taxon>
        <taxon>Xenorhabdus</taxon>
    </lineage>
</organism>
<dbReference type="Pfam" id="PF16460">
    <property type="entry name" value="Phage_TTP_11"/>
    <property type="match status" value="1"/>
</dbReference>
<dbReference type="InterPro" id="IPR032495">
    <property type="entry name" value="Phage_TTP_11"/>
</dbReference>
<dbReference type="HOGENOM" id="CLU_144483_0_0_6"/>
<dbReference type="Proteomes" id="UP000028483">
    <property type="component" value="Unassembled WGS sequence"/>
</dbReference>
<comment type="caution">
    <text evidence="1">The sequence shown here is derived from an EMBL/GenBank/DDBJ whole genome shotgun (WGS) entry which is preliminary data.</text>
</comment>
<protein>
    <recommendedName>
        <fullName evidence="3">Phage tail protein</fullName>
    </recommendedName>
</protein>
<evidence type="ECO:0000313" key="2">
    <source>
        <dbReference type="Proteomes" id="UP000028483"/>
    </source>
</evidence>
<gene>
    <name evidence="1" type="ORF">XBO1_870019</name>
</gene>
<evidence type="ECO:0000313" key="1">
    <source>
        <dbReference type="EMBL" id="CDH08109.1"/>
    </source>
</evidence>
<dbReference type="AlphaFoldDB" id="A0A077PB53"/>
<reference evidence="1" key="1">
    <citation type="submission" date="2013-07" db="EMBL/GenBank/DDBJ databases">
        <title>Sub-species coevolution in mutualistic symbiosis.</title>
        <authorList>
            <person name="Murfin K."/>
            <person name="Klassen J."/>
            <person name="Lee M."/>
            <person name="Forst S."/>
            <person name="Stock P."/>
            <person name="Goodrich-Blair H."/>
        </authorList>
    </citation>
    <scope>NUCLEOTIDE SEQUENCE [LARGE SCALE GENOMIC DNA]</scope>
    <source>
        <strain evidence="1">Oregonense</strain>
    </source>
</reference>
<dbReference type="RefSeq" id="WP_038253836.1">
    <property type="nucleotide sequence ID" value="NZ_CAWLUU010000077.1"/>
</dbReference>
<proteinExistence type="predicted"/>
<sequence>MSSKFEKAQGTKVSISATAAKEANPVTAVWQDIDCTTKEVSYTGGQKSDIEVTTLCSTEQEMTNGLAAPGEITLSGNWSADEAGQNTLRNAYDTDELHAFKVQFPTGNGYAFLAEVRQNSWSVSASGLVTASFTLRLKGKPAPLKQATASLTKDTSQG</sequence>
<dbReference type="EMBL" id="CBSX010000256">
    <property type="protein sequence ID" value="CDH08109.1"/>
    <property type="molecule type" value="Genomic_DNA"/>
</dbReference>
<accession>A0A077PB53</accession>
<name>A0A077PB53_XENBV</name>